<dbReference type="InterPro" id="IPR008335">
    <property type="entry name" value="Mopterin_OxRdtase_euk"/>
</dbReference>
<comment type="caution">
    <text evidence="8">The sequence shown here is derived from an EMBL/GenBank/DDBJ whole genome shotgun (WGS) entry which is preliminary data.</text>
</comment>
<evidence type="ECO:0000256" key="1">
    <source>
        <dbReference type="ARBA" id="ARBA00001924"/>
    </source>
</evidence>
<dbReference type="PANTHER" id="PTHR19372">
    <property type="entry name" value="SULFITE REDUCTASE"/>
    <property type="match status" value="1"/>
</dbReference>
<dbReference type="Gene3D" id="2.60.40.650">
    <property type="match status" value="1"/>
</dbReference>
<comment type="cofactor">
    <cofactor evidence="1">
        <name>Mo-molybdopterin</name>
        <dbReference type="ChEBI" id="CHEBI:71302"/>
    </cofactor>
</comment>
<feature type="domain" description="Oxidoreductase molybdopterin-binding" evidence="6">
    <location>
        <begin position="57"/>
        <end position="229"/>
    </location>
</feature>
<dbReference type="InterPro" id="IPR000572">
    <property type="entry name" value="OxRdtase_Mopterin-bd_dom"/>
</dbReference>
<sequence length="405" mass="44079">MGRRLADVSAPARLAAPGEGIGRDELALAARNHGLPLEAMRHDLTPPGLHYVLTHYDIPHVPDGTPWQLTLGGRVRRPLRLDPAALRDFPQVTTRVTMECAGNGRALLTPRPVSQPWLVEAVGTAEWTGAPLRLLLAEAGVAPDAVDVVFTGADHGVERGVEQDYRRALPLRVAAGGDPEVLVAYAMNGGPLPPQHGHPLRLVVPGWYGMAHVKWLREITVAAEPFTGFQQAVAYRLRSRPGDEGEPVTRIVPRALLVPPGFPDFMTRRRVLRPGPVELEGRAWSGQAPVVRVEVSTDAGRTWREAEAAADDGHRWAWRRWRHRWTARPGEHVLSARATDAAGHRQPLEQPWNRGGFANNLVQRVPVLCLDDDENGHEGDGHDENGHEGDGHEGNGGAGDGVGRA</sequence>
<dbReference type="GO" id="GO:0020037">
    <property type="term" value="F:heme binding"/>
    <property type="evidence" value="ECO:0007669"/>
    <property type="project" value="TreeGrafter"/>
</dbReference>
<evidence type="ECO:0000256" key="4">
    <source>
        <dbReference type="ARBA" id="ARBA00023002"/>
    </source>
</evidence>
<feature type="compositionally biased region" description="Gly residues" evidence="5">
    <location>
        <begin position="394"/>
        <end position="405"/>
    </location>
</feature>
<dbReference type="InterPro" id="IPR036374">
    <property type="entry name" value="OxRdtase_Mopterin-bd_sf"/>
</dbReference>
<dbReference type="Pfam" id="PF03404">
    <property type="entry name" value="Mo-co_dimer"/>
    <property type="match status" value="1"/>
</dbReference>
<evidence type="ECO:0000313" key="9">
    <source>
        <dbReference type="Proteomes" id="UP000004217"/>
    </source>
</evidence>
<keyword evidence="2" id="KW-0500">Molybdenum</keyword>
<accession>G2GJ12</accession>
<dbReference type="Pfam" id="PF00174">
    <property type="entry name" value="Oxidored_molyb"/>
    <property type="match status" value="1"/>
</dbReference>
<dbReference type="AlphaFoldDB" id="G2GJ12"/>
<reference evidence="8 9" key="1">
    <citation type="submission" date="2011-08" db="EMBL/GenBank/DDBJ databases">
        <authorList>
            <person name="Lin Y."/>
            <person name="Hao X."/>
            <person name="Johnstone L."/>
            <person name="Miller S.J."/>
            <person name="Wei G."/>
            <person name="Rensing C."/>
        </authorList>
    </citation>
    <scope>NUCLEOTIDE SEQUENCE [LARGE SCALE GENOMIC DNA]</scope>
    <source>
        <strain evidence="8 9">K42</strain>
    </source>
</reference>
<feature type="compositionally biased region" description="Basic and acidic residues" evidence="5">
    <location>
        <begin position="376"/>
        <end position="393"/>
    </location>
</feature>
<dbReference type="SUPFAM" id="SSF56524">
    <property type="entry name" value="Oxidoreductase molybdopterin-binding domain"/>
    <property type="match status" value="1"/>
</dbReference>
<dbReference type="PANTHER" id="PTHR19372:SF7">
    <property type="entry name" value="SULFITE OXIDASE, MITOCHONDRIAL"/>
    <property type="match status" value="1"/>
</dbReference>
<protein>
    <submittedName>
        <fullName evidence="8">Nitrate reductase (NADH)</fullName>
    </submittedName>
</protein>
<dbReference type="PATRIC" id="fig|700597.3.peg.5406"/>
<keyword evidence="3" id="KW-0479">Metal-binding</keyword>
<feature type="domain" description="Moybdenum cofactor oxidoreductase dimerisation" evidence="7">
    <location>
        <begin position="275"/>
        <end position="367"/>
    </location>
</feature>
<dbReference type="InterPro" id="IPR014756">
    <property type="entry name" value="Ig_E-set"/>
</dbReference>
<dbReference type="InterPro" id="IPR005066">
    <property type="entry name" value="MoCF_OxRdtse_dimer"/>
</dbReference>
<evidence type="ECO:0000256" key="3">
    <source>
        <dbReference type="ARBA" id="ARBA00022723"/>
    </source>
</evidence>
<keyword evidence="9" id="KW-1185">Reference proteome</keyword>
<dbReference type="GO" id="GO:0030151">
    <property type="term" value="F:molybdenum ion binding"/>
    <property type="evidence" value="ECO:0007669"/>
    <property type="project" value="InterPro"/>
</dbReference>
<gene>
    <name evidence="8" type="ORF">SZN_27511</name>
</gene>
<evidence type="ECO:0000256" key="5">
    <source>
        <dbReference type="SAM" id="MobiDB-lite"/>
    </source>
</evidence>
<evidence type="ECO:0000313" key="8">
    <source>
        <dbReference type="EMBL" id="EGX56508.1"/>
    </source>
</evidence>
<dbReference type="OrthoDB" id="9795587at2"/>
<organism evidence="8 9">
    <name type="scientific">Streptomyces zinciresistens K42</name>
    <dbReference type="NCBI Taxonomy" id="700597"/>
    <lineage>
        <taxon>Bacteria</taxon>
        <taxon>Bacillati</taxon>
        <taxon>Actinomycetota</taxon>
        <taxon>Actinomycetes</taxon>
        <taxon>Kitasatosporales</taxon>
        <taxon>Streptomycetaceae</taxon>
        <taxon>Streptomyces</taxon>
    </lineage>
</organism>
<evidence type="ECO:0000259" key="6">
    <source>
        <dbReference type="Pfam" id="PF00174"/>
    </source>
</evidence>
<dbReference type="GO" id="GO:0006790">
    <property type="term" value="P:sulfur compound metabolic process"/>
    <property type="evidence" value="ECO:0007669"/>
    <property type="project" value="TreeGrafter"/>
</dbReference>
<dbReference type="PRINTS" id="PR00407">
    <property type="entry name" value="EUMOPTERIN"/>
</dbReference>
<dbReference type="GO" id="GO:0008482">
    <property type="term" value="F:sulfite oxidase activity"/>
    <property type="evidence" value="ECO:0007669"/>
    <property type="project" value="TreeGrafter"/>
</dbReference>
<dbReference type="Gene3D" id="3.90.420.10">
    <property type="entry name" value="Oxidoreductase, molybdopterin-binding domain"/>
    <property type="match status" value="1"/>
</dbReference>
<dbReference type="RefSeq" id="WP_007501047.1">
    <property type="nucleotide sequence ID" value="NZ_AGBF01000140.1"/>
</dbReference>
<keyword evidence="4" id="KW-0560">Oxidoreductase</keyword>
<evidence type="ECO:0000259" key="7">
    <source>
        <dbReference type="Pfam" id="PF03404"/>
    </source>
</evidence>
<dbReference type="Proteomes" id="UP000004217">
    <property type="component" value="Unassembled WGS sequence"/>
</dbReference>
<dbReference type="GO" id="GO:0043546">
    <property type="term" value="F:molybdopterin cofactor binding"/>
    <property type="evidence" value="ECO:0007669"/>
    <property type="project" value="TreeGrafter"/>
</dbReference>
<evidence type="ECO:0000256" key="2">
    <source>
        <dbReference type="ARBA" id="ARBA00022505"/>
    </source>
</evidence>
<proteinExistence type="predicted"/>
<dbReference type="SUPFAM" id="SSF81296">
    <property type="entry name" value="E set domains"/>
    <property type="match status" value="1"/>
</dbReference>
<feature type="region of interest" description="Disordered" evidence="5">
    <location>
        <begin position="371"/>
        <end position="405"/>
    </location>
</feature>
<dbReference type="EMBL" id="AGBF01000140">
    <property type="protein sequence ID" value="EGX56508.1"/>
    <property type="molecule type" value="Genomic_DNA"/>
</dbReference>
<name>G2GJ12_9ACTN</name>